<feature type="compositionally biased region" description="Basic residues" evidence="1">
    <location>
        <begin position="181"/>
        <end position="193"/>
    </location>
</feature>
<feature type="compositionally biased region" description="Basic residues" evidence="1">
    <location>
        <begin position="321"/>
        <end position="343"/>
    </location>
</feature>
<feature type="compositionally biased region" description="Basic residues" evidence="1">
    <location>
        <begin position="26"/>
        <end position="37"/>
    </location>
</feature>
<feature type="compositionally biased region" description="Basic and acidic residues" evidence="1">
    <location>
        <begin position="201"/>
        <end position="211"/>
    </location>
</feature>
<feature type="region of interest" description="Disordered" evidence="1">
    <location>
        <begin position="1"/>
        <end position="101"/>
    </location>
</feature>
<feature type="non-terminal residue" evidence="2">
    <location>
        <position position="1"/>
    </location>
</feature>
<name>A0A6J4IH45_9PROT</name>
<dbReference type="EMBL" id="CADCTL010000142">
    <property type="protein sequence ID" value="CAA9250650.1"/>
    <property type="molecule type" value="Genomic_DNA"/>
</dbReference>
<reference evidence="2" key="1">
    <citation type="submission" date="2020-02" db="EMBL/GenBank/DDBJ databases">
        <authorList>
            <person name="Meier V. D."/>
        </authorList>
    </citation>
    <scope>NUCLEOTIDE SEQUENCE</scope>
    <source>
        <strain evidence="2">AVDCRST_MAG04</strain>
    </source>
</reference>
<feature type="compositionally biased region" description="Basic and acidic residues" evidence="1">
    <location>
        <begin position="38"/>
        <end position="52"/>
    </location>
</feature>
<feature type="compositionally biased region" description="Basic residues" evidence="1">
    <location>
        <begin position="114"/>
        <end position="130"/>
    </location>
</feature>
<feature type="compositionally biased region" description="Basic and acidic residues" evidence="1">
    <location>
        <begin position="171"/>
        <end position="180"/>
    </location>
</feature>
<organism evidence="2">
    <name type="scientific">uncultured Acetobacteraceae bacterium</name>
    <dbReference type="NCBI Taxonomy" id="169975"/>
    <lineage>
        <taxon>Bacteria</taxon>
        <taxon>Pseudomonadati</taxon>
        <taxon>Pseudomonadota</taxon>
        <taxon>Alphaproteobacteria</taxon>
        <taxon>Acetobacterales</taxon>
        <taxon>Acetobacteraceae</taxon>
        <taxon>environmental samples</taxon>
    </lineage>
</organism>
<feature type="compositionally biased region" description="Low complexity" evidence="1">
    <location>
        <begin position="224"/>
        <end position="243"/>
    </location>
</feature>
<evidence type="ECO:0000313" key="2">
    <source>
        <dbReference type="EMBL" id="CAA9250650.1"/>
    </source>
</evidence>
<sequence>DQKGVAARRGGGFGGDLHRRQEVHRLPRGGRPGHGRKDHGVADRAVPDGDARRRGRLRRLPDHHRAGPRGRGRRLRFRAVGRRAAEPGAQGQEPDVVPRRPVPADVRVALHVHRRVDRRNAGGRHLRRPRPGLLPQRAAAGPLPLPVLALRDEVGRLREVQPDQPLPLRRRQGEDGDPPQRRRRLRPARRVPPRRAPGLRRPVELDGHERPSAAPGHAVLGPLQRRQPAPAGAGPALPRLRAQPARRRLRVLPRARRAQTDAEADAAEHAAPHRGRGRSHAALDPRGHDAGQQAGRQGAPGAGAARDAATQRRGVPPAAQRRGRLGKGQQHRPRRARHGPQGL</sequence>
<feature type="compositionally biased region" description="Low complexity" evidence="1">
    <location>
        <begin position="290"/>
        <end position="314"/>
    </location>
</feature>
<feature type="non-terminal residue" evidence="2">
    <location>
        <position position="343"/>
    </location>
</feature>
<feature type="compositionally biased region" description="Basic residues" evidence="1">
    <location>
        <begin position="244"/>
        <end position="257"/>
    </location>
</feature>
<accession>A0A6J4IH45</accession>
<gene>
    <name evidence="2" type="ORF">AVDCRST_MAG04-2034</name>
</gene>
<protein>
    <submittedName>
        <fullName evidence="2">Uncharacterized protein</fullName>
    </submittedName>
</protein>
<proteinExistence type="predicted"/>
<evidence type="ECO:0000256" key="1">
    <source>
        <dbReference type="SAM" id="MobiDB-lite"/>
    </source>
</evidence>
<feature type="compositionally biased region" description="Basic residues" evidence="1">
    <location>
        <begin position="66"/>
        <end position="81"/>
    </location>
</feature>
<feature type="compositionally biased region" description="Basic and acidic residues" evidence="1">
    <location>
        <begin position="16"/>
        <end position="25"/>
    </location>
</feature>
<dbReference type="AlphaFoldDB" id="A0A6J4IH45"/>
<feature type="region of interest" description="Disordered" evidence="1">
    <location>
        <begin position="158"/>
        <end position="343"/>
    </location>
</feature>
<feature type="region of interest" description="Disordered" evidence="1">
    <location>
        <begin position="114"/>
        <end position="139"/>
    </location>
</feature>